<accession>A0A9X6NL08</accession>
<comment type="catalytic activity">
    <reaction evidence="7">
        <text>L-threonyl-[protein] + ATP = O-phospho-L-threonyl-[protein] + ADP + H(+)</text>
        <dbReference type="Rhea" id="RHEA:46608"/>
        <dbReference type="Rhea" id="RHEA-COMP:11060"/>
        <dbReference type="Rhea" id="RHEA-COMP:11605"/>
        <dbReference type="ChEBI" id="CHEBI:15378"/>
        <dbReference type="ChEBI" id="CHEBI:30013"/>
        <dbReference type="ChEBI" id="CHEBI:30616"/>
        <dbReference type="ChEBI" id="CHEBI:61977"/>
        <dbReference type="ChEBI" id="CHEBI:456216"/>
        <dbReference type="EC" id="2.7.11.1"/>
    </reaction>
</comment>
<dbReference type="EC" id="2.7.11.1" evidence="1"/>
<keyword evidence="2" id="KW-0723">Serine/threonine-protein kinase</keyword>
<comment type="catalytic activity">
    <reaction evidence="8">
        <text>L-seryl-[protein] + ATP = O-phospho-L-seryl-[protein] + ADP + H(+)</text>
        <dbReference type="Rhea" id="RHEA:17989"/>
        <dbReference type="Rhea" id="RHEA-COMP:9863"/>
        <dbReference type="Rhea" id="RHEA-COMP:11604"/>
        <dbReference type="ChEBI" id="CHEBI:15378"/>
        <dbReference type="ChEBI" id="CHEBI:29999"/>
        <dbReference type="ChEBI" id="CHEBI:30616"/>
        <dbReference type="ChEBI" id="CHEBI:83421"/>
        <dbReference type="ChEBI" id="CHEBI:456216"/>
        <dbReference type="EC" id="2.7.11.1"/>
    </reaction>
</comment>
<dbReference type="SMART" id="SM00220">
    <property type="entry name" value="S_TKc"/>
    <property type="match status" value="1"/>
</dbReference>
<dbReference type="OrthoDB" id="2649at2759"/>
<dbReference type="PANTHER" id="PTHR47634">
    <property type="entry name" value="PROTEIN KINASE DOMAIN-CONTAINING PROTEIN-RELATED"/>
    <property type="match status" value="1"/>
</dbReference>
<dbReference type="Proteomes" id="UP000192578">
    <property type="component" value="Unassembled WGS sequence"/>
</dbReference>
<dbReference type="InterPro" id="IPR011009">
    <property type="entry name" value="Kinase-like_dom_sf"/>
</dbReference>
<keyword evidence="3" id="KW-0808">Transferase</keyword>
<dbReference type="GO" id="GO:0005634">
    <property type="term" value="C:nucleus"/>
    <property type="evidence" value="ECO:0007669"/>
    <property type="project" value="TreeGrafter"/>
</dbReference>
<evidence type="ECO:0000256" key="6">
    <source>
        <dbReference type="ARBA" id="ARBA00022840"/>
    </source>
</evidence>
<dbReference type="SUPFAM" id="SSF56112">
    <property type="entry name" value="Protein kinase-like (PK-like)"/>
    <property type="match status" value="1"/>
</dbReference>
<feature type="compositionally biased region" description="Basic and acidic residues" evidence="9">
    <location>
        <begin position="558"/>
        <end position="573"/>
    </location>
</feature>
<dbReference type="PANTHER" id="PTHR47634:SF9">
    <property type="entry name" value="PROTEIN KINASE DOMAIN-CONTAINING PROTEIN-RELATED"/>
    <property type="match status" value="1"/>
</dbReference>
<sequence>MSARDKNPKDKTKDDWEDETRSSRSSRSSRRRSRRADSRSSRSGSSDSDSRSRSSSSSGGSSMSGSGSEQEDLKDYKRGGYHPLKPKDFLHDRYLIIRKLGWGHFSTVWMAFDQTDRDFKALKVVRSAGTYTETARDEIELLQHAAKADPADSRRERLVHLHESFEIDGPFGHHVVLVMEITGPSLFSVGRRAGNSGLKLQTVRNITKRVLEGLAYMHDKAHMIHTDLKPENISLAIGFAEKLQMAKEALKYTNDHLPMPKSMVCTYFWEKCAEEQENRRPGSATAATSAAGLRTSSDTEALASSVVCDLLAEKSGTTKESVCSASKPAADCNPDPAKDVCDPLIKIVDMGNACWTYKKFTNDIQTREYRAFEVLMGGDYSANVDVWSLGCIAFELATGDYLFNPRHGEDFATDEDHVAQMIERLGNPSKKVSTKGKYCHKFFNRRGHFKCFEAKELDPQSTTKLLIEEYKWRKEEARIFAQFIEACLVYDPVLRPSAATLLNHPFFNAVLRDDYIEANQKDSNKDNDAGDRVQSTPISLEQEDEAVSLNKHINPSDAKPETDTVASHHENNKSGDLPHLPDLQSLNSANSHQKDPAKLSTSCLNNSESQLRDADNPRRVASSQLG</sequence>
<name>A0A9X6NL08_HYPEX</name>
<dbReference type="InterPro" id="IPR051334">
    <property type="entry name" value="SRPK"/>
</dbReference>
<dbReference type="GO" id="GO:0004674">
    <property type="term" value="F:protein serine/threonine kinase activity"/>
    <property type="evidence" value="ECO:0007669"/>
    <property type="project" value="UniProtKB-KW"/>
</dbReference>
<dbReference type="EMBL" id="MTYJ01000227">
    <property type="protein sequence ID" value="OWA51429.1"/>
    <property type="molecule type" value="Genomic_DNA"/>
</dbReference>
<feature type="compositionally biased region" description="Polar residues" evidence="9">
    <location>
        <begin position="599"/>
        <end position="609"/>
    </location>
</feature>
<dbReference type="GO" id="GO:0005737">
    <property type="term" value="C:cytoplasm"/>
    <property type="evidence" value="ECO:0007669"/>
    <property type="project" value="TreeGrafter"/>
</dbReference>
<keyword evidence="4" id="KW-0547">Nucleotide-binding</keyword>
<keyword evidence="6" id="KW-0067">ATP-binding</keyword>
<evidence type="ECO:0000256" key="7">
    <source>
        <dbReference type="ARBA" id="ARBA00047899"/>
    </source>
</evidence>
<dbReference type="FunFam" id="1.10.510.10:FF:000275">
    <property type="entry name" value="SRSF protein kinase 2 isoform X3"/>
    <property type="match status" value="1"/>
</dbReference>
<reference evidence="12" key="1">
    <citation type="submission" date="2017-01" db="EMBL/GenBank/DDBJ databases">
        <title>Comparative genomics of anhydrobiosis in the tardigrade Hypsibius dujardini.</title>
        <authorList>
            <person name="Yoshida Y."/>
            <person name="Koutsovoulos G."/>
            <person name="Laetsch D."/>
            <person name="Stevens L."/>
            <person name="Kumar S."/>
            <person name="Horikawa D."/>
            <person name="Ishino K."/>
            <person name="Komine S."/>
            <person name="Tomita M."/>
            <person name="Blaxter M."/>
            <person name="Arakawa K."/>
        </authorList>
    </citation>
    <scope>NUCLEOTIDE SEQUENCE [LARGE SCALE GENOMIC DNA]</scope>
    <source>
        <strain evidence="12">Z151</strain>
    </source>
</reference>
<organism evidence="11 12">
    <name type="scientific">Hypsibius exemplaris</name>
    <name type="common">Freshwater tardigrade</name>
    <dbReference type="NCBI Taxonomy" id="2072580"/>
    <lineage>
        <taxon>Eukaryota</taxon>
        <taxon>Metazoa</taxon>
        <taxon>Ecdysozoa</taxon>
        <taxon>Tardigrada</taxon>
        <taxon>Eutardigrada</taxon>
        <taxon>Parachela</taxon>
        <taxon>Hypsibioidea</taxon>
        <taxon>Hypsibiidae</taxon>
        <taxon>Hypsibius</taxon>
    </lineage>
</organism>
<feature type="region of interest" description="Disordered" evidence="9">
    <location>
        <begin position="1"/>
        <end position="79"/>
    </location>
</feature>
<evidence type="ECO:0000256" key="4">
    <source>
        <dbReference type="ARBA" id="ARBA00022741"/>
    </source>
</evidence>
<feature type="compositionally biased region" description="Low complexity" evidence="9">
    <location>
        <begin position="41"/>
        <end position="68"/>
    </location>
</feature>
<dbReference type="InterPro" id="IPR000719">
    <property type="entry name" value="Prot_kinase_dom"/>
</dbReference>
<dbReference type="AlphaFoldDB" id="A0A9X6NL08"/>
<evidence type="ECO:0000256" key="3">
    <source>
        <dbReference type="ARBA" id="ARBA00022679"/>
    </source>
</evidence>
<proteinExistence type="predicted"/>
<comment type="caution">
    <text evidence="11">The sequence shown here is derived from an EMBL/GenBank/DDBJ whole genome shotgun (WGS) entry which is preliminary data.</text>
</comment>
<feature type="compositionally biased region" description="Basic and acidic residues" evidence="9">
    <location>
        <begin position="1"/>
        <end position="22"/>
    </location>
</feature>
<keyword evidence="12" id="KW-1185">Reference proteome</keyword>
<feature type="domain" description="Protein kinase" evidence="10">
    <location>
        <begin position="94"/>
        <end position="507"/>
    </location>
</feature>
<dbReference type="Pfam" id="PF00069">
    <property type="entry name" value="Pkinase"/>
    <property type="match status" value="2"/>
</dbReference>
<protein>
    <recommendedName>
        <fullName evidence="1">non-specific serine/threonine protein kinase</fullName>
        <ecNumber evidence="1">2.7.11.1</ecNumber>
    </recommendedName>
</protein>
<feature type="region of interest" description="Disordered" evidence="9">
    <location>
        <begin position="551"/>
        <end position="626"/>
    </location>
</feature>
<gene>
    <name evidence="11" type="ORF">BV898_15912</name>
</gene>
<evidence type="ECO:0000256" key="8">
    <source>
        <dbReference type="ARBA" id="ARBA00048679"/>
    </source>
</evidence>
<evidence type="ECO:0000256" key="9">
    <source>
        <dbReference type="SAM" id="MobiDB-lite"/>
    </source>
</evidence>
<evidence type="ECO:0000256" key="2">
    <source>
        <dbReference type="ARBA" id="ARBA00022527"/>
    </source>
</evidence>
<evidence type="ECO:0000313" key="12">
    <source>
        <dbReference type="Proteomes" id="UP000192578"/>
    </source>
</evidence>
<keyword evidence="5 11" id="KW-0418">Kinase</keyword>
<dbReference type="GO" id="GO:0050684">
    <property type="term" value="P:regulation of mRNA processing"/>
    <property type="evidence" value="ECO:0007669"/>
    <property type="project" value="TreeGrafter"/>
</dbReference>
<evidence type="ECO:0000256" key="1">
    <source>
        <dbReference type="ARBA" id="ARBA00012513"/>
    </source>
</evidence>
<dbReference type="GO" id="GO:0005524">
    <property type="term" value="F:ATP binding"/>
    <property type="evidence" value="ECO:0007669"/>
    <property type="project" value="UniProtKB-KW"/>
</dbReference>
<dbReference type="GO" id="GO:0000245">
    <property type="term" value="P:spliceosomal complex assembly"/>
    <property type="evidence" value="ECO:0007669"/>
    <property type="project" value="TreeGrafter"/>
</dbReference>
<dbReference type="Gene3D" id="3.30.200.20">
    <property type="entry name" value="Phosphorylase Kinase, domain 1"/>
    <property type="match status" value="1"/>
</dbReference>
<dbReference type="Gene3D" id="1.10.510.10">
    <property type="entry name" value="Transferase(Phosphotransferase) domain 1"/>
    <property type="match status" value="1"/>
</dbReference>
<evidence type="ECO:0000256" key="5">
    <source>
        <dbReference type="ARBA" id="ARBA00022777"/>
    </source>
</evidence>
<dbReference type="PROSITE" id="PS50011">
    <property type="entry name" value="PROTEIN_KINASE_DOM"/>
    <property type="match status" value="1"/>
</dbReference>
<evidence type="ECO:0000259" key="10">
    <source>
        <dbReference type="PROSITE" id="PS50011"/>
    </source>
</evidence>
<evidence type="ECO:0000313" key="11">
    <source>
        <dbReference type="EMBL" id="OWA51429.1"/>
    </source>
</evidence>